<dbReference type="PRINTS" id="PR00149">
    <property type="entry name" value="FUMRATELYASE"/>
</dbReference>
<dbReference type="NCBIfam" id="NF006764">
    <property type="entry name" value="PRK09285.1"/>
    <property type="match status" value="1"/>
</dbReference>
<comment type="caution">
    <text evidence="7">The sequence shown here is derived from an EMBL/GenBank/DDBJ whole genome shotgun (WGS) entry which is preliminary data.</text>
</comment>
<dbReference type="PANTHER" id="PTHR43411:SF1">
    <property type="entry name" value="ADENYLOSUCCINATE LYASE"/>
    <property type="match status" value="1"/>
</dbReference>
<keyword evidence="3" id="KW-0658">Purine biosynthesis</keyword>
<organism evidence="7 8">
    <name type="scientific">SAR86 cluster bacterium</name>
    <dbReference type="NCBI Taxonomy" id="2030880"/>
    <lineage>
        <taxon>Bacteria</taxon>
        <taxon>Pseudomonadati</taxon>
        <taxon>Pseudomonadota</taxon>
        <taxon>Gammaproteobacteria</taxon>
        <taxon>SAR86 cluster</taxon>
    </lineage>
</organism>
<evidence type="ECO:0000256" key="4">
    <source>
        <dbReference type="ARBA" id="ARBA00025012"/>
    </source>
</evidence>
<dbReference type="InterPro" id="IPR047136">
    <property type="entry name" value="PurB_bact"/>
</dbReference>
<dbReference type="Pfam" id="PF00206">
    <property type="entry name" value="Lyase_1"/>
    <property type="match status" value="1"/>
</dbReference>
<evidence type="ECO:0000256" key="1">
    <source>
        <dbReference type="ARBA" id="ARBA00004706"/>
    </source>
</evidence>
<name>A0A368C550_9GAMM</name>
<feature type="domain" description="Fumarate lyase N-terminal" evidence="5">
    <location>
        <begin position="19"/>
        <end position="309"/>
    </location>
</feature>
<evidence type="ECO:0000259" key="5">
    <source>
        <dbReference type="Pfam" id="PF00206"/>
    </source>
</evidence>
<dbReference type="Gene3D" id="1.10.40.30">
    <property type="entry name" value="Fumarase/aspartase (C-terminal domain)"/>
    <property type="match status" value="1"/>
</dbReference>
<sequence length="451" mass="51408">MTKLHDNISPLDSRYAAKIESTRLIFSEANLIKIRFEIEIDWLIYLCKKLPKKFPNISNNSLKKILNFKNSFNEKSVLAIKKIELKTNHDVKAVEYYIRDFFLKDRILSKYINLIHFGLTSEDLNSLSYAVIIKSGINDHLNNLKSLQALLAKKSKQWSVIPLLARTHGQPASPSTLGKEIKVFHSRIDAQINSLKLIYPLAKWSGATGNFHTFNLVDDSINWPKVSNQFIKQYGVKQNLLTTQIEPHDWIAELCHNISRINNIMIDLDQDIWMYITNDIFKLKLLKGEVGSSTMPHKVNPIDFENSEGNLGIANSLLEFFASKLQKSRMQRDLSDSTVLRNVGLGFGYSALAISSLIKGLNKLTPNLDKLESELNQNWEVLTEAVQTIMRYEGIPDAYEQLKDLSRGSSITKDEYIDFVKSLNITSDSKEKLLKLSPYTYTGLANFLAKS</sequence>
<dbReference type="InterPro" id="IPR000362">
    <property type="entry name" value="Fumarate_lyase_fam"/>
</dbReference>
<dbReference type="InterPro" id="IPR013539">
    <property type="entry name" value="PurB_C"/>
</dbReference>
<dbReference type="SUPFAM" id="SSF48557">
    <property type="entry name" value="L-aspartase-like"/>
    <property type="match status" value="1"/>
</dbReference>
<dbReference type="Gene3D" id="1.10.275.10">
    <property type="entry name" value="Fumarase/aspartase (N-terminal domain)"/>
    <property type="match status" value="1"/>
</dbReference>
<dbReference type="AlphaFoldDB" id="A0A368C550"/>
<feature type="domain" description="Adenylosuccinate lyase PurB C-terminal" evidence="6">
    <location>
        <begin position="328"/>
        <end position="442"/>
    </location>
</feature>
<proteinExistence type="predicted"/>
<dbReference type="InterPro" id="IPR008948">
    <property type="entry name" value="L-Aspartase-like"/>
</dbReference>
<gene>
    <name evidence="7" type="ORF">DBW92_02785</name>
</gene>
<dbReference type="EC" id="4.3.2.2" evidence="7"/>
<dbReference type="Pfam" id="PF08328">
    <property type="entry name" value="ASL_C"/>
    <property type="match status" value="1"/>
</dbReference>
<dbReference type="InterPro" id="IPR022761">
    <property type="entry name" value="Fumarate_lyase_N"/>
</dbReference>
<dbReference type="PANTHER" id="PTHR43411">
    <property type="entry name" value="ADENYLOSUCCINATE LYASE"/>
    <property type="match status" value="1"/>
</dbReference>
<dbReference type="InterPro" id="IPR020557">
    <property type="entry name" value="Fumarate_lyase_CS"/>
</dbReference>
<dbReference type="PROSITE" id="PS00163">
    <property type="entry name" value="FUMARATE_LYASES"/>
    <property type="match status" value="1"/>
</dbReference>
<dbReference type="Gene3D" id="1.20.200.10">
    <property type="entry name" value="Fumarase/aspartase (Central domain)"/>
    <property type="match status" value="1"/>
</dbReference>
<evidence type="ECO:0000259" key="6">
    <source>
        <dbReference type="Pfam" id="PF08328"/>
    </source>
</evidence>
<dbReference type="GO" id="GO:0004018">
    <property type="term" value="F:N6-(1,2-dicarboxyethyl)AMP AMP-lyase (fumarate-forming) activity"/>
    <property type="evidence" value="ECO:0007669"/>
    <property type="project" value="InterPro"/>
</dbReference>
<protein>
    <submittedName>
        <fullName evidence="7">Adenylosuccinate lyase</fullName>
        <ecNumber evidence="7">4.3.2.2</ecNumber>
    </submittedName>
</protein>
<dbReference type="EMBL" id="QOPI01000012">
    <property type="protein sequence ID" value="RCL44611.1"/>
    <property type="molecule type" value="Genomic_DNA"/>
</dbReference>
<comment type="pathway">
    <text evidence="2">Purine metabolism; AMP biosynthesis via de novo pathway; AMP from IMP: step 2/2.</text>
</comment>
<evidence type="ECO:0000256" key="3">
    <source>
        <dbReference type="ARBA" id="ARBA00022755"/>
    </source>
</evidence>
<evidence type="ECO:0000256" key="2">
    <source>
        <dbReference type="ARBA" id="ARBA00004734"/>
    </source>
</evidence>
<dbReference type="GO" id="GO:0006188">
    <property type="term" value="P:IMP biosynthetic process"/>
    <property type="evidence" value="ECO:0007669"/>
    <property type="project" value="InterPro"/>
</dbReference>
<dbReference type="InterPro" id="IPR024083">
    <property type="entry name" value="Fumarase/histidase_N"/>
</dbReference>
<accession>A0A368C550</accession>
<dbReference type="Proteomes" id="UP000252915">
    <property type="component" value="Unassembled WGS sequence"/>
</dbReference>
<comment type="pathway">
    <text evidence="1">Purine metabolism; IMP biosynthesis via de novo pathway; 5-amino-1-(5-phospho-D-ribosyl)imidazole-4-carboxamide from 5-amino-1-(5-phospho-D-ribosyl)imidazole-4-carboxylate: step 2/2.</text>
</comment>
<comment type="function">
    <text evidence="4">Catalyzes two reactions in de novo purine nucleotide biosynthesis. Catalyzes the breakdown of 5-aminoimidazole- (N-succinylocarboxamide) ribotide (SAICAR or 2-[5-amino-1-(5-phospho-beta-D-ribosyl)imidazole-4-carboxamido]succinate) to 5-aminoimidazole-4-carboxamide ribotide (AICAR or 5-amino-1-(5-phospho-beta-D-ribosyl)imidazole-4-carboxamide) and fumarate, and of adenylosuccinate (ADS or N(6)-(1,2-dicarboxyethyl)-AMP) to adenosine monophosphate (AMP) and fumarate.</text>
</comment>
<evidence type="ECO:0000313" key="8">
    <source>
        <dbReference type="Proteomes" id="UP000252915"/>
    </source>
</evidence>
<keyword evidence="7" id="KW-0456">Lyase</keyword>
<evidence type="ECO:0000313" key="7">
    <source>
        <dbReference type="EMBL" id="RCL44611.1"/>
    </source>
</evidence>
<reference evidence="7 8" key="1">
    <citation type="journal article" date="2018" name="Microbiome">
        <title>Fine metagenomic profile of the Mediterranean stratified and mixed water columns revealed by assembly and recruitment.</title>
        <authorList>
            <person name="Haro-Moreno J.M."/>
            <person name="Lopez-Perez M."/>
            <person name="De La Torre J.R."/>
            <person name="Picazo A."/>
            <person name="Camacho A."/>
            <person name="Rodriguez-Valera F."/>
        </authorList>
    </citation>
    <scope>NUCLEOTIDE SEQUENCE [LARGE SCALE GENOMIC DNA]</scope>
    <source>
        <strain evidence="7">MED-G78</strain>
    </source>
</reference>